<sequence length="328" mass="36768">MKKRKKGEEEAEVTREQQALIQTEPSVTKSPSKKGKERTTGALEMRVLCGRRPVNEDDSVWKSKDVRGGQIADAVGSALLLPKDMKAWKGSNSTQMIENLKRDSVVAVQGIFEARYRLIETERLLNESLVENDRLREVEKTASARIREVESQHKTAEEGLQTAECQLVEISAKLERECNRSSGFQVEIDKLRAELAEARMVAHNAENAAQAFYDQGFEEAAGSLRLQLRRECNIYFLKGWVSALEQAAVDDSSELYVLGREYRPFDLGTLENLEEANVEGLKDSEAVDDPTALEAVEVLGHQERVQTEEVQDVEKGISNKEDNVNVDG</sequence>
<accession>A0A2N9F3T6</accession>
<name>A0A2N9F3T6_FAGSY</name>
<organism evidence="3">
    <name type="scientific">Fagus sylvatica</name>
    <name type="common">Beechnut</name>
    <dbReference type="NCBI Taxonomy" id="28930"/>
    <lineage>
        <taxon>Eukaryota</taxon>
        <taxon>Viridiplantae</taxon>
        <taxon>Streptophyta</taxon>
        <taxon>Embryophyta</taxon>
        <taxon>Tracheophyta</taxon>
        <taxon>Spermatophyta</taxon>
        <taxon>Magnoliopsida</taxon>
        <taxon>eudicotyledons</taxon>
        <taxon>Gunneridae</taxon>
        <taxon>Pentapetalae</taxon>
        <taxon>rosids</taxon>
        <taxon>fabids</taxon>
        <taxon>Fagales</taxon>
        <taxon>Fagaceae</taxon>
        <taxon>Fagus</taxon>
    </lineage>
</organism>
<dbReference type="EMBL" id="OIVN01000536">
    <property type="protein sequence ID" value="SPC81788.1"/>
    <property type="molecule type" value="Genomic_DNA"/>
</dbReference>
<feature type="compositionally biased region" description="Polar residues" evidence="2">
    <location>
        <begin position="16"/>
        <end position="30"/>
    </location>
</feature>
<feature type="coiled-coil region" evidence="1">
    <location>
        <begin position="132"/>
        <end position="208"/>
    </location>
</feature>
<protein>
    <submittedName>
        <fullName evidence="3">Uncharacterized protein</fullName>
    </submittedName>
</protein>
<feature type="compositionally biased region" description="Basic and acidic residues" evidence="2">
    <location>
        <begin position="1"/>
        <end position="15"/>
    </location>
</feature>
<evidence type="ECO:0000313" key="3">
    <source>
        <dbReference type="EMBL" id="SPC81788.1"/>
    </source>
</evidence>
<proteinExistence type="predicted"/>
<feature type="region of interest" description="Disordered" evidence="2">
    <location>
        <begin position="307"/>
        <end position="328"/>
    </location>
</feature>
<reference evidence="3" key="1">
    <citation type="submission" date="2018-02" db="EMBL/GenBank/DDBJ databases">
        <authorList>
            <person name="Cohen D.B."/>
            <person name="Kent A.D."/>
        </authorList>
    </citation>
    <scope>NUCLEOTIDE SEQUENCE</scope>
</reference>
<evidence type="ECO:0000256" key="2">
    <source>
        <dbReference type="SAM" id="MobiDB-lite"/>
    </source>
</evidence>
<keyword evidence="1" id="KW-0175">Coiled coil</keyword>
<evidence type="ECO:0000256" key="1">
    <source>
        <dbReference type="SAM" id="Coils"/>
    </source>
</evidence>
<feature type="region of interest" description="Disordered" evidence="2">
    <location>
        <begin position="1"/>
        <end position="40"/>
    </location>
</feature>
<dbReference type="AlphaFoldDB" id="A0A2N9F3T6"/>
<gene>
    <name evidence="3" type="ORF">FSB_LOCUS9670</name>
</gene>